<dbReference type="EMBL" id="JARKHS020011839">
    <property type="protein sequence ID" value="KAK8777447.1"/>
    <property type="molecule type" value="Genomic_DNA"/>
</dbReference>
<dbReference type="PANTHER" id="PTHR47027:SF20">
    <property type="entry name" value="REVERSE TRANSCRIPTASE-LIKE PROTEIN WITH RNA-DIRECTED DNA POLYMERASE DOMAIN"/>
    <property type="match status" value="1"/>
</dbReference>
<reference evidence="2 3" key="1">
    <citation type="journal article" date="2023" name="Arcadia Sci">
        <title>De novo assembly of a long-read Amblyomma americanum tick genome.</title>
        <authorList>
            <person name="Chou S."/>
            <person name="Poskanzer K.E."/>
            <person name="Rollins M."/>
            <person name="Thuy-Boun P.S."/>
        </authorList>
    </citation>
    <scope>NUCLEOTIDE SEQUENCE [LARGE SCALE GENOMIC DNA]</scope>
    <source>
        <strain evidence="2">F_SG_1</strain>
        <tissue evidence="2">Salivary glands</tissue>
    </source>
</reference>
<dbReference type="SUPFAM" id="SSF56672">
    <property type="entry name" value="DNA/RNA polymerases"/>
    <property type="match status" value="1"/>
</dbReference>
<comment type="caution">
    <text evidence="2">The sequence shown here is derived from an EMBL/GenBank/DDBJ whole genome shotgun (WGS) entry which is preliminary data.</text>
</comment>
<dbReference type="GO" id="GO:0071897">
    <property type="term" value="P:DNA biosynthetic process"/>
    <property type="evidence" value="ECO:0007669"/>
    <property type="project" value="UniProtKB-ARBA"/>
</dbReference>
<dbReference type="PANTHER" id="PTHR47027">
    <property type="entry name" value="REVERSE TRANSCRIPTASE DOMAIN-CONTAINING PROTEIN"/>
    <property type="match status" value="1"/>
</dbReference>
<dbReference type="PROSITE" id="PS50878">
    <property type="entry name" value="RT_POL"/>
    <property type="match status" value="1"/>
</dbReference>
<evidence type="ECO:0000313" key="3">
    <source>
        <dbReference type="Proteomes" id="UP001321473"/>
    </source>
</evidence>
<accession>A0AAQ4ERV4</accession>
<proteinExistence type="predicted"/>
<dbReference type="CDD" id="cd01650">
    <property type="entry name" value="RT_nLTR_like"/>
    <property type="match status" value="1"/>
</dbReference>
<dbReference type="Proteomes" id="UP001321473">
    <property type="component" value="Unassembled WGS sequence"/>
</dbReference>
<feature type="domain" description="Reverse transcriptase" evidence="1">
    <location>
        <begin position="1"/>
        <end position="298"/>
    </location>
</feature>
<sequence>MLTLDRWMDTAEPFKFGGGSRREREGAGVLFSVETTRWRHCNAAHIGDYRALTVTSVVYRVFMQVLKAWISGWAESAHVLTELQNGFRPGRRLEDNLFVLTSCTEIARKEGRRLICCFLDVEKAYDNVPHETLFHRLGTLGMAPPLLETIKRLYRENVVTAVFGNVHSERVYVHRGLRQGCPLSPLLYLLYVAGLEKALLQANLGFGLKYSTTGIDNSSRLPGLAFADDLVIMGENTEDVQKMLDICAAELRSLGLKFNQRKCRVVQLAGEANDQLSLTLNEETLTVDRSYKYLGINLCAETDMFRLHEAKVRQSALRAQCILRRRCLWGCHQYTMVRDLWKLAHVPGLTFANAVVCLPSATRNWLERRQTEVGRTAVGCHGRVANAAIQGDLGWSSFEAREACSKLEYRGRLQFMSHNRWARRVFEYLAATCLRTTWVKRLHKIEGKYGLFQTPISAESATAWKQEARRRVQEKENRQWLQALAEKPTLAVYRECKNSIGPEKIFDNGLGSALLFEARAGALRTLVYRRHFDATPEAQAAICRACGDAEETIEHLVMSCQRLHPMPTEGTTFPQALGFHGPAVDDEGDSSKVKSEGVLRTKRRLTLWWSTVFKSAKPQSRK</sequence>
<dbReference type="InterPro" id="IPR000477">
    <property type="entry name" value="RT_dom"/>
</dbReference>
<dbReference type="Pfam" id="PF00078">
    <property type="entry name" value="RVT_1"/>
    <property type="match status" value="1"/>
</dbReference>
<name>A0AAQ4ERV4_AMBAM</name>
<evidence type="ECO:0000259" key="1">
    <source>
        <dbReference type="PROSITE" id="PS50878"/>
    </source>
</evidence>
<evidence type="ECO:0000313" key="2">
    <source>
        <dbReference type="EMBL" id="KAK8777447.1"/>
    </source>
</evidence>
<gene>
    <name evidence="2" type="ORF">V5799_029207</name>
</gene>
<protein>
    <recommendedName>
        <fullName evidence="1">Reverse transcriptase domain-containing protein</fullName>
    </recommendedName>
</protein>
<dbReference type="InterPro" id="IPR043502">
    <property type="entry name" value="DNA/RNA_pol_sf"/>
</dbReference>
<keyword evidence="3" id="KW-1185">Reference proteome</keyword>
<organism evidence="2 3">
    <name type="scientific">Amblyomma americanum</name>
    <name type="common">Lone star tick</name>
    <dbReference type="NCBI Taxonomy" id="6943"/>
    <lineage>
        <taxon>Eukaryota</taxon>
        <taxon>Metazoa</taxon>
        <taxon>Ecdysozoa</taxon>
        <taxon>Arthropoda</taxon>
        <taxon>Chelicerata</taxon>
        <taxon>Arachnida</taxon>
        <taxon>Acari</taxon>
        <taxon>Parasitiformes</taxon>
        <taxon>Ixodida</taxon>
        <taxon>Ixodoidea</taxon>
        <taxon>Ixodidae</taxon>
        <taxon>Amblyomminae</taxon>
        <taxon>Amblyomma</taxon>
    </lineage>
</organism>
<dbReference type="AlphaFoldDB" id="A0AAQ4ERV4"/>